<dbReference type="Proteomes" id="UP001310594">
    <property type="component" value="Unassembled WGS sequence"/>
</dbReference>
<gene>
    <name evidence="1" type="ORF">LTR97_001935</name>
</gene>
<dbReference type="AlphaFoldDB" id="A0AAN8A447"/>
<protein>
    <submittedName>
        <fullName evidence="1">Uncharacterized protein</fullName>
    </submittedName>
</protein>
<comment type="caution">
    <text evidence="1">The sequence shown here is derived from an EMBL/GenBank/DDBJ whole genome shotgun (WGS) entry which is preliminary data.</text>
</comment>
<accession>A0AAN8A447</accession>
<dbReference type="EMBL" id="JAVRQU010000003">
    <property type="protein sequence ID" value="KAK5704826.1"/>
    <property type="molecule type" value="Genomic_DNA"/>
</dbReference>
<name>A0AAN8A447_9PEZI</name>
<proteinExistence type="predicted"/>
<reference evidence="1" key="1">
    <citation type="submission" date="2023-08" db="EMBL/GenBank/DDBJ databases">
        <title>Black Yeasts Isolated from many extreme environments.</title>
        <authorList>
            <person name="Coleine C."/>
            <person name="Stajich J.E."/>
            <person name="Selbmann L."/>
        </authorList>
    </citation>
    <scope>NUCLEOTIDE SEQUENCE</scope>
    <source>
        <strain evidence="1">CCFEE 5810</strain>
    </source>
</reference>
<evidence type="ECO:0000313" key="2">
    <source>
        <dbReference type="Proteomes" id="UP001310594"/>
    </source>
</evidence>
<organism evidence="1 2">
    <name type="scientific">Elasticomyces elasticus</name>
    <dbReference type="NCBI Taxonomy" id="574655"/>
    <lineage>
        <taxon>Eukaryota</taxon>
        <taxon>Fungi</taxon>
        <taxon>Dikarya</taxon>
        <taxon>Ascomycota</taxon>
        <taxon>Pezizomycotina</taxon>
        <taxon>Dothideomycetes</taxon>
        <taxon>Dothideomycetidae</taxon>
        <taxon>Mycosphaerellales</taxon>
        <taxon>Teratosphaeriaceae</taxon>
        <taxon>Elasticomyces</taxon>
    </lineage>
</organism>
<sequence length="181" mass="20195">MAKARRNRAACMRYRRSSGYSSTKRILDPHESAVSPGQILAAGGRTSQPMANARLPARVCCSFSHLLHEEAIAVMYDRIAVLVVFFYGPRSAPDTACSMTRASTIYLLEHARVVEIELLVYSIDTVMEPSMAALSAVLRALKQGANLKELMFYLKSWTTLHTEEMVLPHDEEFRTAISSLQ</sequence>
<evidence type="ECO:0000313" key="1">
    <source>
        <dbReference type="EMBL" id="KAK5704826.1"/>
    </source>
</evidence>